<evidence type="ECO:0000313" key="2">
    <source>
        <dbReference type="EMBL" id="EKG11782.1"/>
    </source>
</evidence>
<dbReference type="EMBL" id="AHHD01000467">
    <property type="protein sequence ID" value="EKG11782.1"/>
    <property type="molecule type" value="Genomic_DNA"/>
</dbReference>
<name>K2RFW3_MACPH</name>
<evidence type="ECO:0000256" key="1">
    <source>
        <dbReference type="SAM" id="SignalP"/>
    </source>
</evidence>
<dbReference type="PANTHER" id="PTHR35606:SF4">
    <property type="entry name" value="CELLULOSE-BINDING FAMILY II PROTEIN"/>
    <property type="match status" value="1"/>
</dbReference>
<dbReference type="VEuPathDB" id="FungiDB:MPH_11277"/>
<dbReference type="HOGENOM" id="CLU_016835_1_0_1"/>
<sequence>MSPQSFLTLATGAALLPLASCLVSPNNTIPEQWKSSLPQVWDNILARAEINTPGMTMKSYENWAMDQVMDGNGTINLCMRWNSNRTLTQTERQQMVAEYEKTYKKWFEWLPGWDNYPFHGIKFKVVGWAVKDRSLLQGSTDGAAIYTNATDEDGQVACDLGCSRDKHLDGDYSGCPGGREARLHQFLYFNASSLEVDMGAATGYGTYINLWGWENVGRKMGDWPILLHELGHTFGFPDYLDDGLKNHSICSNLWLPPNSPEEFVMKPGDYGAHVPNVTEMEGWMVRYMWSRLSRLRGWQKDNMTYPPLTNCSSFQGDF</sequence>
<dbReference type="PANTHER" id="PTHR35606">
    <property type="entry name" value="CELLULOSE-BINDING FAMILY II PROTEIN"/>
    <property type="match status" value="1"/>
</dbReference>
<accession>K2RFW3</accession>
<feature type="signal peptide" evidence="1">
    <location>
        <begin position="1"/>
        <end position="21"/>
    </location>
</feature>
<dbReference type="Proteomes" id="UP000007129">
    <property type="component" value="Unassembled WGS sequence"/>
</dbReference>
<feature type="chain" id="PRO_5003863996" evidence="1">
    <location>
        <begin position="22"/>
        <end position="318"/>
    </location>
</feature>
<evidence type="ECO:0000313" key="3">
    <source>
        <dbReference type="Proteomes" id="UP000007129"/>
    </source>
</evidence>
<dbReference type="InParanoid" id="K2RFW3"/>
<dbReference type="OrthoDB" id="5000017at2759"/>
<proteinExistence type="predicted"/>
<dbReference type="AlphaFoldDB" id="K2RFW3"/>
<comment type="caution">
    <text evidence="2">The sequence shown here is derived from an EMBL/GenBank/DDBJ whole genome shotgun (WGS) entry which is preliminary data.</text>
</comment>
<organism evidence="2 3">
    <name type="scientific">Macrophomina phaseolina (strain MS6)</name>
    <name type="common">Charcoal rot fungus</name>
    <dbReference type="NCBI Taxonomy" id="1126212"/>
    <lineage>
        <taxon>Eukaryota</taxon>
        <taxon>Fungi</taxon>
        <taxon>Dikarya</taxon>
        <taxon>Ascomycota</taxon>
        <taxon>Pezizomycotina</taxon>
        <taxon>Dothideomycetes</taxon>
        <taxon>Dothideomycetes incertae sedis</taxon>
        <taxon>Botryosphaeriales</taxon>
        <taxon>Botryosphaeriaceae</taxon>
        <taxon>Macrophomina</taxon>
    </lineage>
</organism>
<keyword evidence="1" id="KW-0732">Signal</keyword>
<reference evidence="2 3" key="1">
    <citation type="journal article" date="2012" name="BMC Genomics">
        <title>Tools to kill: Genome of one of the most destructive plant pathogenic fungi Macrophomina phaseolina.</title>
        <authorList>
            <person name="Islam M.S."/>
            <person name="Haque M.S."/>
            <person name="Islam M.M."/>
            <person name="Emdad E.M."/>
            <person name="Halim A."/>
            <person name="Hossen Q.M.M."/>
            <person name="Hossain M.Z."/>
            <person name="Ahmed B."/>
            <person name="Rahim S."/>
            <person name="Rahman M.S."/>
            <person name="Alam M.M."/>
            <person name="Hou S."/>
            <person name="Wan X."/>
            <person name="Saito J.A."/>
            <person name="Alam M."/>
        </authorList>
    </citation>
    <scope>NUCLEOTIDE SEQUENCE [LARGE SCALE GENOMIC DNA]</scope>
    <source>
        <strain evidence="2 3">MS6</strain>
    </source>
</reference>
<gene>
    <name evidence="2" type="ORF">MPH_11277</name>
</gene>
<protein>
    <submittedName>
        <fullName evidence="2">Uncharacterized protein</fullName>
    </submittedName>
</protein>